<protein>
    <submittedName>
        <fullName evidence="1">Uncharacterized protein</fullName>
    </submittedName>
</protein>
<evidence type="ECO:0000313" key="1">
    <source>
        <dbReference type="EMBL" id="WAJ26598.1"/>
    </source>
</evidence>
<name>A0ACD4NIF0_9HYPH</name>
<keyword evidence="2" id="KW-1185">Reference proteome</keyword>
<organism evidence="1 2">
    <name type="scientific">Antarcticirhabdus aurantiaca</name>
    <dbReference type="NCBI Taxonomy" id="2606717"/>
    <lineage>
        <taxon>Bacteria</taxon>
        <taxon>Pseudomonadati</taxon>
        <taxon>Pseudomonadota</taxon>
        <taxon>Alphaproteobacteria</taxon>
        <taxon>Hyphomicrobiales</taxon>
        <taxon>Aurantimonadaceae</taxon>
        <taxon>Antarcticirhabdus</taxon>
    </lineage>
</organism>
<reference evidence="1" key="1">
    <citation type="submission" date="2022-11" db="EMBL/GenBank/DDBJ databases">
        <title>beta-Carotene-producing bacterium, Jeongeuplla avenae sp. nov., alleviates the salt stress of Arabidopsis seedlings.</title>
        <authorList>
            <person name="Jiang L."/>
            <person name="Lee J."/>
        </authorList>
    </citation>
    <scope>NUCLEOTIDE SEQUENCE</scope>
    <source>
        <strain evidence="1">DY_R2A_6</strain>
    </source>
</reference>
<gene>
    <name evidence="1" type="ORF">OXU80_17160</name>
</gene>
<dbReference type="EMBL" id="CP113520">
    <property type="protein sequence ID" value="WAJ26598.1"/>
    <property type="molecule type" value="Genomic_DNA"/>
</dbReference>
<proteinExistence type="predicted"/>
<sequence length="708" mass="74343">MSLKGPTTLLSATFLSVAVTWAAPAGFGGIPAAPATSASAVPAVPASPRVAAKTYDNEALARSTYPGLNEIVPAIASAAPDTALPAPPLPAAPPPVPAAGAVPGANPFVAVTAPQPAPAAAFAIPGQAATAAAAPGISAPAFAMPTAAAASGATAQPVANAVDERALRYYASTRDLGRVGAEIRRLKLLHPNWAPPADLFVEVNQVEEQPFWDRLAAGDVAGARAAIDAERERTPDWTPSADLTTKLADAEARGALAAAAAAANWPAVIAAAQERPSLLVCGEMNALWQVGEAYARLGDMARAYDLYAYILAHCEVPAERLASWQKASGLLPPEGLSALSAFARIAPNGAGEFDSVRFADLRSAMGAVAAGTSTDPVDADRLATFGALVAKTRSAEDAALIGWYAYGLQEWSTAGGWFQAAMSWGRDPKFVEGYVLSLRNGGDVSKALDLAYAKRAASPDLAKIYIEMMSERLTGEDGEVADAVMASEGESAIDPDMLKRFSAFVVDKRSALGAQSIGWHLFNQDKVTEAGEWFEKSVDWKPTEEGVTGLASVAARQNDPETVAALKARYGETFPQLSDFEVAAAAPERPAAGSTRSTRRASVQSSSRASTHGSVRRTKGGRDAMMSQAQAQFDAGRYEAALATLDQRQASRGKSRDAELLRGWANLKLSRWREARAVFKAQDEIRSTRDTRFGMGAVSNSQYRMWPE</sequence>
<evidence type="ECO:0000313" key="2">
    <source>
        <dbReference type="Proteomes" id="UP001163223"/>
    </source>
</evidence>
<dbReference type="Proteomes" id="UP001163223">
    <property type="component" value="Chromosome"/>
</dbReference>
<accession>A0ACD4NIF0</accession>